<dbReference type="PRINTS" id="PR00035">
    <property type="entry name" value="HTHGNTR"/>
</dbReference>
<organism evidence="5 6">
    <name type="scientific">Azospirillum oleiclasticum</name>
    <dbReference type="NCBI Taxonomy" id="2735135"/>
    <lineage>
        <taxon>Bacteria</taxon>
        <taxon>Pseudomonadati</taxon>
        <taxon>Pseudomonadota</taxon>
        <taxon>Alphaproteobacteria</taxon>
        <taxon>Rhodospirillales</taxon>
        <taxon>Azospirillaceae</taxon>
        <taxon>Azospirillum</taxon>
    </lineage>
</organism>
<keyword evidence="3" id="KW-0804">Transcription</keyword>
<dbReference type="InterPro" id="IPR008920">
    <property type="entry name" value="TF_FadR/GntR_C"/>
</dbReference>
<evidence type="ECO:0000313" key="5">
    <source>
        <dbReference type="EMBL" id="NYZ25012.1"/>
    </source>
</evidence>
<dbReference type="Gene3D" id="1.10.10.10">
    <property type="entry name" value="Winged helix-like DNA-binding domain superfamily/Winged helix DNA-binding domain"/>
    <property type="match status" value="1"/>
</dbReference>
<evidence type="ECO:0000313" key="6">
    <source>
        <dbReference type="Proteomes" id="UP000584642"/>
    </source>
</evidence>
<dbReference type="SMART" id="SM00345">
    <property type="entry name" value="HTH_GNTR"/>
    <property type="match status" value="1"/>
</dbReference>
<dbReference type="Proteomes" id="UP000584642">
    <property type="component" value="Unassembled WGS sequence"/>
</dbReference>
<sequence>MTQPDSDSSRGERAYARLKKDIATGVMPPGSRVRENEIAERLGISRTPVREALRRLEGDGLIVHAPHQGAVVAQLDHQSVIELYDMREMLEGTAARYAARHASEAEIQDLAELVESERAAAGDLGARAELNRAFHAALYRAGHNRYLLKALLALGDAMILLGGTTLAAEERFQAALGEHADIVAAIAARDPDRAEATARTHIRNAQRARLKLLRQRLLTDRADAPDDPTL</sequence>
<dbReference type="PANTHER" id="PTHR43537">
    <property type="entry name" value="TRANSCRIPTIONAL REGULATOR, GNTR FAMILY"/>
    <property type="match status" value="1"/>
</dbReference>
<keyword evidence="1" id="KW-0805">Transcription regulation</keyword>
<dbReference type="SUPFAM" id="SSF46785">
    <property type="entry name" value="Winged helix' DNA-binding domain"/>
    <property type="match status" value="1"/>
</dbReference>
<dbReference type="CDD" id="cd07377">
    <property type="entry name" value="WHTH_GntR"/>
    <property type="match status" value="1"/>
</dbReference>
<dbReference type="InterPro" id="IPR036388">
    <property type="entry name" value="WH-like_DNA-bd_sf"/>
</dbReference>
<dbReference type="Pfam" id="PF07729">
    <property type="entry name" value="FCD"/>
    <property type="match status" value="1"/>
</dbReference>
<dbReference type="PROSITE" id="PS50949">
    <property type="entry name" value="HTH_GNTR"/>
    <property type="match status" value="1"/>
</dbReference>
<evidence type="ECO:0000259" key="4">
    <source>
        <dbReference type="PROSITE" id="PS50949"/>
    </source>
</evidence>
<dbReference type="Pfam" id="PF00392">
    <property type="entry name" value="GntR"/>
    <property type="match status" value="1"/>
</dbReference>
<dbReference type="InterPro" id="IPR000485">
    <property type="entry name" value="AsnC-type_HTH_dom"/>
</dbReference>
<keyword evidence="2" id="KW-0238">DNA-binding</keyword>
<dbReference type="InterPro" id="IPR011711">
    <property type="entry name" value="GntR_C"/>
</dbReference>
<comment type="caution">
    <text evidence="5">The sequence shown here is derived from an EMBL/GenBank/DDBJ whole genome shotgun (WGS) entry which is preliminary data.</text>
</comment>
<gene>
    <name evidence="5" type="ORF">HND93_35360</name>
</gene>
<dbReference type="EMBL" id="JABFDB010000050">
    <property type="protein sequence ID" value="NYZ25012.1"/>
    <property type="molecule type" value="Genomic_DNA"/>
</dbReference>
<reference evidence="5 6" key="1">
    <citation type="submission" date="2020-05" db="EMBL/GenBank/DDBJ databases">
        <title>Azospirillum oleiclasticum sp. nov, a nitrogen-fixing and heavy crude oil-emulsifying bacterium isolated from the crude oil of Yumen Oilfield.</title>
        <authorList>
            <person name="Wu D."/>
            <person name="Cai M."/>
            <person name="Zhang X."/>
        </authorList>
    </citation>
    <scope>NUCLEOTIDE SEQUENCE [LARGE SCALE GENOMIC DNA]</scope>
    <source>
        <strain evidence="5 6">ROY-1-1-2</strain>
    </source>
</reference>
<evidence type="ECO:0000256" key="2">
    <source>
        <dbReference type="ARBA" id="ARBA00023125"/>
    </source>
</evidence>
<dbReference type="SMART" id="SM00895">
    <property type="entry name" value="FCD"/>
    <property type="match status" value="1"/>
</dbReference>
<dbReference type="PANTHER" id="PTHR43537:SF49">
    <property type="entry name" value="TRANSCRIPTIONAL REGULATORY PROTEIN"/>
    <property type="match status" value="1"/>
</dbReference>
<protein>
    <submittedName>
        <fullName evidence="5">GntR family transcriptional regulator</fullName>
    </submittedName>
</protein>
<name>A0ABX2TMX4_9PROT</name>
<feature type="domain" description="HTH gntR-type" evidence="4">
    <location>
        <begin position="8"/>
        <end position="75"/>
    </location>
</feature>
<dbReference type="InterPro" id="IPR036390">
    <property type="entry name" value="WH_DNA-bd_sf"/>
</dbReference>
<dbReference type="PRINTS" id="PR00033">
    <property type="entry name" value="HTHASNC"/>
</dbReference>
<evidence type="ECO:0000256" key="3">
    <source>
        <dbReference type="ARBA" id="ARBA00023163"/>
    </source>
</evidence>
<proteinExistence type="predicted"/>
<accession>A0ABX2TMX4</accession>
<evidence type="ECO:0000256" key="1">
    <source>
        <dbReference type="ARBA" id="ARBA00023015"/>
    </source>
</evidence>
<dbReference type="SUPFAM" id="SSF48008">
    <property type="entry name" value="GntR ligand-binding domain-like"/>
    <property type="match status" value="1"/>
</dbReference>
<dbReference type="InterPro" id="IPR000524">
    <property type="entry name" value="Tscrpt_reg_HTH_GntR"/>
</dbReference>
<keyword evidence="6" id="KW-1185">Reference proteome</keyword>
<dbReference type="RefSeq" id="WP_180286784.1">
    <property type="nucleotide sequence ID" value="NZ_JABFDB010000050.1"/>
</dbReference>
<dbReference type="Gene3D" id="1.20.120.530">
    <property type="entry name" value="GntR ligand-binding domain-like"/>
    <property type="match status" value="1"/>
</dbReference>